<evidence type="ECO:0000259" key="8">
    <source>
        <dbReference type="Pfam" id="PF17681"/>
    </source>
</evidence>
<feature type="domain" description="Gamma tubulin complex component C-terminal" evidence="7">
    <location>
        <begin position="581"/>
        <end position="1000"/>
    </location>
</feature>
<evidence type="ECO:0000259" key="7">
    <source>
        <dbReference type="Pfam" id="PF04130"/>
    </source>
</evidence>
<evidence type="ECO:0000256" key="3">
    <source>
        <dbReference type="ARBA" id="ARBA00022701"/>
    </source>
</evidence>
<evidence type="ECO:0000256" key="2">
    <source>
        <dbReference type="ARBA" id="ARBA00022490"/>
    </source>
</evidence>
<dbReference type="Pfam" id="PF17681">
    <property type="entry name" value="GCP_N_terminal"/>
    <property type="match status" value="1"/>
</dbReference>
<dbReference type="InterPro" id="IPR042241">
    <property type="entry name" value="GCP_C_sf"/>
</dbReference>
<sequence length="1010" mass="113221">MDIDIEEHNDAFAVRDLWRPSRFALPDLQRDATLFPELELDINHIKIDNPYAPTKSLEQDLRLPDLDSFQYGPLEDLDPLQESTVSAVPAQAQPQDEAQDDDVWRDAAAQGPIKDSVRFHTWESFEKPGFQEPSHSYIAEAGPEAFDAALLRMQETDPSKAAGRIVRSDILLGSLFNLGLGRSSVLFRYEQMEHTFAQAIHDQRMSGFSLVSAQNLIHDFIHGGSTFKILREFADRTCGAENAFPSKVALATAIGTIVSAMENHLGNQRSSVSTLLQLQQLFRRPHHILLKVKAVAEAVKSLSTNEDLITMLYMHVHDMEQEDTWLRSVFLDILKSVSNPWLEFAAEWTGLRCGLRTGFTNEDVNHTFIGIEEAPEDQNESRPLPEHFYRPENMPSFVPEEDGYTIFETGKSLRFLEVHHPSHPLCAPHKVGLQAPSLDWKFGWEDMESIATKAKQYERSLAEAIRKYKHTSGDDDQVGRRSSDAGMGVGPNVEPADYERNIYDTVELFDQIPASEESGSATTLHSLVLSSISPQNSDEGLYTFAPPIALTPTLSLTPLFLAQARLVNATTLRLFFRSHDLRLHLSVQRQYQLLGDGMFMYRLTSALFSPELETAERRRGTVRTGAPMGLKLGSRSTWPPASSELRLALMGILSESYHSSRLYKKHVSSSHRKRQDHKRLRETPDLPGNLSFSIRVLSNAEIEQCMDPNSLAALDFLRLQYAPPPPLHLVMTAAALDKYDRAFRLLLRIARMLFVVNHQLVLPRDGDGAVIPGVWESRCFRNEARHFVSAVAAYFFDEAIGETWRAFEARLDGLERRMMAEDEYRGGTGGGDEDGEGEESSSPFGRLVAEGLESVRAAHEDCLDRILFALLLRRRQAQVMRLLEEIFETVLAFATRVSGGYHHHAAAANNSTATSVSPEEAREVREMYMLFRSKVNVFMTVCRGMAGKRGKYGGDDKASSSSRKKFGGSVLLGAARDDDAVEEENTIDRLLLKLEMNGYYAAPVTTDLGA</sequence>
<dbReference type="InterPro" id="IPR007259">
    <property type="entry name" value="GCP"/>
</dbReference>
<keyword evidence="3 5" id="KW-0493">Microtubule</keyword>
<dbReference type="GO" id="GO:0051225">
    <property type="term" value="P:spindle assembly"/>
    <property type="evidence" value="ECO:0007669"/>
    <property type="project" value="TreeGrafter"/>
</dbReference>
<dbReference type="GO" id="GO:0000922">
    <property type="term" value="C:spindle pole"/>
    <property type="evidence" value="ECO:0007669"/>
    <property type="project" value="InterPro"/>
</dbReference>
<protein>
    <recommendedName>
        <fullName evidence="5">Spindle pole body component</fullName>
    </recommendedName>
</protein>
<evidence type="ECO:0000256" key="4">
    <source>
        <dbReference type="ARBA" id="ARBA00023212"/>
    </source>
</evidence>
<dbReference type="GO" id="GO:0031122">
    <property type="term" value="P:cytoplasmic microtubule organization"/>
    <property type="evidence" value="ECO:0007669"/>
    <property type="project" value="TreeGrafter"/>
</dbReference>
<evidence type="ECO:0000256" key="1">
    <source>
        <dbReference type="ARBA" id="ARBA00010337"/>
    </source>
</evidence>
<dbReference type="GO" id="GO:0007020">
    <property type="term" value="P:microtubule nucleation"/>
    <property type="evidence" value="ECO:0007669"/>
    <property type="project" value="InterPro"/>
</dbReference>
<keyword evidence="10" id="KW-1185">Reference proteome</keyword>
<dbReference type="GO" id="GO:0000278">
    <property type="term" value="P:mitotic cell cycle"/>
    <property type="evidence" value="ECO:0007669"/>
    <property type="project" value="TreeGrafter"/>
</dbReference>
<dbReference type="OrthoDB" id="775571at2759"/>
<evidence type="ECO:0000256" key="5">
    <source>
        <dbReference type="RuleBase" id="RU363050"/>
    </source>
</evidence>
<feature type="region of interest" description="Disordered" evidence="6">
    <location>
        <begin position="470"/>
        <end position="494"/>
    </location>
</feature>
<dbReference type="PANTHER" id="PTHR19302:SF70">
    <property type="entry name" value="GAMMA-TUBULIN COMPLEX COMPONENT 6"/>
    <property type="match status" value="1"/>
</dbReference>
<dbReference type="Proteomes" id="UP000325902">
    <property type="component" value="Unassembled WGS sequence"/>
</dbReference>
<dbReference type="GO" id="GO:0051321">
    <property type="term" value="P:meiotic cell cycle"/>
    <property type="evidence" value="ECO:0007669"/>
    <property type="project" value="TreeGrafter"/>
</dbReference>
<feature type="compositionally biased region" description="Basic and acidic residues" evidence="6">
    <location>
        <begin position="470"/>
        <end position="483"/>
    </location>
</feature>
<accession>A0A5N5D5L1</accession>
<dbReference type="GO" id="GO:0051011">
    <property type="term" value="F:microtubule minus-end binding"/>
    <property type="evidence" value="ECO:0007669"/>
    <property type="project" value="TreeGrafter"/>
</dbReference>
<name>A0A5N5D5L1_9PEZI</name>
<feature type="region of interest" description="Disordered" evidence="6">
    <location>
        <begin position="665"/>
        <end position="684"/>
    </location>
</feature>
<dbReference type="Pfam" id="PF04130">
    <property type="entry name" value="GCP_C_terminal"/>
    <property type="match status" value="1"/>
</dbReference>
<evidence type="ECO:0000313" key="10">
    <source>
        <dbReference type="Proteomes" id="UP000325902"/>
    </source>
</evidence>
<dbReference type="GO" id="GO:0000930">
    <property type="term" value="C:gamma-tubulin complex"/>
    <property type="evidence" value="ECO:0007669"/>
    <property type="project" value="UniProtKB-ARBA"/>
</dbReference>
<keyword evidence="4 5" id="KW-0206">Cytoskeleton</keyword>
<feature type="region of interest" description="Disordered" evidence="6">
    <location>
        <begin position="823"/>
        <end position="843"/>
    </location>
</feature>
<comment type="similarity">
    <text evidence="1 5">Belongs to the TUBGCP family.</text>
</comment>
<comment type="caution">
    <text evidence="9">The sequence shown here is derived from an EMBL/GenBank/DDBJ whole genome shotgun (WGS) entry which is preliminary data.</text>
</comment>
<keyword evidence="2 5" id="KW-0963">Cytoplasm</keyword>
<dbReference type="GO" id="GO:0005874">
    <property type="term" value="C:microtubule"/>
    <property type="evidence" value="ECO:0007669"/>
    <property type="project" value="UniProtKB-KW"/>
</dbReference>
<reference evidence="9 10" key="1">
    <citation type="journal article" date="2019" name="Sci. Rep.">
        <title>A multi-omics analysis of the grapevine pathogen Lasiodiplodia theobromae reveals that temperature affects the expression of virulence- and pathogenicity-related genes.</title>
        <authorList>
            <person name="Felix C."/>
            <person name="Meneses R."/>
            <person name="Goncalves M.F.M."/>
            <person name="Tilleman L."/>
            <person name="Duarte A.S."/>
            <person name="Jorrin-Novo J.V."/>
            <person name="Van de Peer Y."/>
            <person name="Deforce D."/>
            <person name="Van Nieuwerburgh F."/>
            <person name="Esteves A.C."/>
            <person name="Alves A."/>
        </authorList>
    </citation>
    <scope>NUCLEOTIDE SEQUENCE [LARGE SCALE GENOMIC DNA]</scope>
    <source>
        <strain evidence="9 10">LA-SOL3</strain>
    </source>
</reference>
<feature type="domain" description="Gamma tubulin complex component protein N-terminal" evidence="8">
    <location>
        <begin position="175"/>
        <end position="466"/>
    </location>
</feature>
<dbReference type="EMBL" id="VCHE01000065">
    <property type="protein sequence ID" value="KAB2573068.1"/>
    <property type="molecule type" value="Genomic_DNA"/>
</dbReference>
<dbReference type="GO" id="GO:0043015">
    <property type="term" value="F:gamma-tubulin binding"/>
    <property type="evidence" value="ECO:0007669"/>
    <property type="project" value="InterPro"/>
</dbReference>
<dbReference type="InterPro" id="IPR041470">
    <property type="entry name" value="GCP_N"/>
</dbReference>
<proteinExistence type="inferred from homology"/>
<dbReference type="PANTHER" id="PTHR19302">
    <property type="entry name" value="GAMMA TUBULIN COMPLEX PROTEIN"/>
    <property type="match status" value="1"/>
</dbReference>
<organism evidence="9 10">
    <name type="scientific">Lasiodiplodia theobromae</name>
    <dbReference type="NCBI Taxonomy" id="45133"/>
    <lineage>
        <taxon>Eukaryota</taxon>
        <taxon>Fungi</taxon>
        <taxon>Dikarya</taxon>
        <taxon>Ascomycota</taxon>
        <taxon>Pezizomycotina</taxon>
        <taxon>Dothideomycetes</taxon>
        <taxon>Dothideomycetes incertae sedis</taxon>
        <taxon>Botryosphaeriales</taxon>
        <taxon>Botryosphaeriaceae</taxon>
        <taxon>Lasiodiplodia</taxon>
    </lineage>
</organism>
<dbReference type="Gene3D" id="1.20.120.1900">
    <property type="entry name" value="Gamma-tubulin complex, C-terminal domain"/>
    <property type="match status" value="1"/>
</dbReference>
<dbReference type="InterPro" id="IPR040457">
    <property type="entry name" value="GCP_C"/>
</dbReference>
<gene>
    <name evidence="9" type="ORF">DBV05_g8260</name>
</gene>
<comment type="subcellular location">
    <subcellularLocation>
        <location evidence="5">Cytoplasm</location>
        <location evidence="5">Cytoskeleton</location>
        <location evidence="5">Microtubule organizing center</location>
    </subcellularLocation>
</comment>
<evidence type="ECO:0000313" key="9">
    <source>
        <dbReference type="EMBL" id="KAB2573068.1"/>
    </source>
</evidence>
<dbReference type="GO" id="GO:0005816">
    <property type="term" value="C:spindle pole body"/>
    <property type="evidence" value="ECO:0007669"/>
    <property type="project" value="UniProtKB-ARBA"/>
</dbReference>
<dbReference type="AlphaFoldDB" id="A0A5N5D5L1"/>
<feature type="compositionally biased region" description="Basic residues" evidence="6">
    <location>
        <begin position="665"/>
        <end position="678"/>
    </location>
</feature>
<evidence type="ECO:0000256" key="6">
    <source>
        <dbReference type="SAM" id="MobiDB-lite"/>
    </source>
</evidence>